<sequence>MIAYRMHSPGHDSFDSTGAFLQPGRWHPAGTRVLYAAEHASLAVLETLIHAGGRKLPPRSLTRITIPDNIAIESAGWLEVPASQAFGETWVREARSAVLRVPSIAVNRIESNFVFNPAHSEFARITHEPAEAFVFNPRFFAIG</sequence>
<gene>
    <name evidence="2" type="ORF">P8935_19960</name>
</gene>
<dbReference type="InterPro" id="IPR014914">
    <property type="entry name" value="RES_dom"/>
</dbReference>
<name>A0AAU7DGL5_9BACT</name>
<organism evidence="2">
    <name type="scientific">Telmatobacter sp. DSM 110680</name>
    <dbReference type="NCBI Taxonomy" id="3036704"/>
    <lineage>
        <taxon>Bacteria</taxon>
        <taxon>Pseudomonadati</taxon>
        <taxon>Acidobacteriota</taxon>
        <taxon>Terriglobia</taxon>
        <taxon>Terriglobales</taxon>
        <taxon>Acidobacteriaceae</taxon>
        <taxon>Telmatobacter</taxon>
    </lineage>
</organism>
<dbReference type="AlphaFoldDB" id="A0AAU7DGL5"/>
<proteinExistence type="predicted"/>
<accession>A0AAU7DGL5</accession>
<dbReference type="RefSeq" id="WP_348262066.1">
    <property type="nucleotide sequence ID" value="NZ_CP121196.1"/>
</dbReference>
<dbReference type="EMBL" id="CP121196">
    <property type="protein sequence ID" value="XBH16838.1"/>
    <property type="molecule type" value="Genomic_DNA"/>
</dbReference>
<feature type="domain" description="RES" evidence="1">
    <location>
        <begin position="13"/>
        <end position="129"/>
    </location>
</feature>
<protein>
    <submittedName>
        <fullName evidence="2">RES domain-containing protein</fullName>
    </submittedName>
</protein>
<dbReference type="SMART" id="SM00953">
    <property type="entry name" value="RES"/>
    <property type="match status" value="1"/>
</dbReference>
<evidence type="ECO:0000259" key="1">
    <source>
        <dbReference type="SMART" id="SM00953"/>
    </source>
</evidence>
<reference evidence="2" key="1">
    <citation type="submission" date="2023-03" db="EMBL/GenBank/DDBJ databases">
        <title>Edaphobacter sp.</title>
        <authorList>
            <person name="Huber K.J."/>
            <person name="Papendorf J."/>
            <person name="Pilke C."/>
            <person name="Bunk B."/>
            <person name="Sproeer C."/>
            <person name="Pester M."/>
        </authorList>
    </citation>
    <scope>NUCLEOTIDE SEQUENCE</scope>
    <source>
        <strain evidence="2">DSM 110680</strain>
    </source>
</reference>
<dbReference type="Pfam" id="PF08808">
    <property type="entry name" value="RES"/>
    <property type="match status" value="1"/>
</dbReference>
<evidence type="ECO:0000313" key="2">
    <source>
        <dbReference type="EMBL" id="XBH16838.1"/>
    </source>
</evidence>